<sequence length="144" mass="16541">MGNPSANMNTGHLGHYQTDRFPSSKTQPLEKFRGFRPLLHTIQEEKESKECAESDEKEDYEEDYKEKEEMEVDEIDSPDVCDPSAFVSLSERQGQTSGSMSIKRTDADVEMEKDEVSYSLEEDHNQSKHIPSNSNQSFQRDVQD</sequence>
<name>A0ACC5Y2T2_9TELE</name>
<accession>A0ACC5Y2T2</accession>
<dbReference type="Proteomes" id="UP000830395">
    <property type="component" value="Chromosome 2"/>
</dbReference>
<evidence type="ECO:0000313" key="1">
    <source>
        <dbReference type="EMBL" id="MCJ8729959.1"/>
    </source>
</evidence>
<reference evidence="1" key="1">
    <citation type="submission" date="2020-02" db="EMBL/GenBank/DDBJ databases">
        <title>Genome sequencing of the panga catfish, Pangasius djambal.</title>
        <authorList>
            <person name="Wen M."/>
            <person name="Zahm M."/>
            <person name="Roques C."/>
            <person name="Cabau C."/>
            <person name="Klopp C."/>
            <person name="Donnadieu C."/>
            <person name="Jouanno E."/>
            <person name="Avarre J.-C."/>
            <person name="Campet M."/>
            <person name="Ha T."/>
            <person name="Dugue R."/>
            <person name="Lampietro C."/>
            <person name="Louis A."/>
            <person name="Herpin A."/>
            <person name="Echchiki A."/>
            <person name="Berthelot C."/>
            <person name="Parey E."/>
            <person name="Roest-Crollius H."/>
            <person name="Braasch I."/>
            <person name="Postlethwait J.H."/>
            <person name="Bobe J."/>
            <person name="Montfort J."/>
            <person name="Bouchez O."/>
            <person name="Begum T."/>
            <person name="Schartl M."/>
            <person name="Gustiano R."/>
            <person name="Guiguen Y."/>
        </authorList>
    </citation>
    <scope>NUCLEOTIDE SEQUENCE</scope>
    <source>
        <strain evidence="1">Pdj_M5554</strain>
    </source>
</reference>
<evidence type="ECO:0000313" key="2">
    <source>
        <dbReference type="Proteomes" id="UP000830395"/>
    </source>
</evidence>
<organism evidence="1 2">
    <name type="scientific">Pangasius djambal</name>
    <dbReference type="NCBI Taxonomy" id="1691987"/>
    <lineage>
        <taxon>Eukaryota</taxon>
        <taxon>Metazoa</taxon>
        <taxon>Chordata</taxon>
        <taxon>Craniata</taxon>
        <taxon>Vertebrata</taxon>
        <taxon>Euteleostomi</taxon>
        <taxon>Actinopterygii</taxon>
        <taxon>Neopterygii</taxon>
        <taxon>Teleostei</taxon>
        <taxon>Ostariophysi</taxon>
        <taxon>Siluriformes</taxon>
        <taxon>Pangasiidae</taxon>
        <taxon>Pangasius</taxon>
    </lineage>
</organism>
<comment type="caution">
    <text evidence="1">The sequence shown here is derived from an EMBL/GenBank/DDBJ whole genome shotgun (WGS) entry which is preliminary data.</text>
</comment>
<keyword evidence="2" id="KW-1185">Reference proteome</keyword>
<protein>
    <submittedName>
        <fullName evidence="1">Uncharacterized protein</fullName>
    </submittedName>
</protein>
<proteinExistence type="predicted"/>
<dbReference type="EMBL" id="CM040976">
    <property type="protein sequence ID" value="MCJ8729959.1"/>
    <property type="molecule type" value="Genomic_DNA"/>
</dbReference>
<gene>
    <name evidence="1" type="ORF">PDJAM_G00112190</name>
</gene>